<keyword evidence="1" id="KW-0732">Signal</keyword>
<dbReference type="Pfam" id="PF13349">
    <property type="entry name" value="DUF4097"/>
    <property type="match status" value="1"/>
</dbReference>
<sequence>MKTLITVLLLAATWVGYAQTQVTESANVGKQELLQLNFDFADDITIQTWDKNEVYVEVSVSINDGEYDHIFTLDKMVTERAITISMDKDMWKKVDRKGENCNFQTEIAYRVFLPSQLRLKANTINGNFIITPMTREVELKTISGDIDITVAREEGLDFKAKTISGEIFSDLEIDFPEGKEGLRQVVGMNVRGKVNSGGSPMELETISGNIYLRKG</sequence>
<evidence type="ECO:0000256" key="1">
    <source>
        <dbReference type="SAM" id="SignalP"/>
    </source>
</evidence>
<evidence type="ECO:0000313" key="4">
    <source>
        <dbReference type="Proteomes" id="UP001610063"/>
    </source>
</evidence>
<dbReference type="EMBL" id="JBIPKE010000016">
    <property type="protein sequence ID" value="MFH6983780.1"/>
    <property type="molecule type" value="Genomic_DNA"/>
</dbReference>
<dbReference type="InterPro" id="IPR025164">
    <property type="entry name" value="Toastrack_DUF4097"/>
</dbReference>
<evidence type="ECO:0000259" key="2">
    <source>
        <dbReference type="Pfam" id="PF13349"/>
    </source>
</evidence>
<name>A0ABW7N9P8_9BACT</name>
<gene>
    <name evidence="3" type="ORF">ACHKAR_10030</name>
</gene>
<dbReference type="Proteomes" id="UP001610063">
    <property type="component" value="Unassembled WGS sequence"/>
</dbReference>
<feature type="signal peptide" evidence="1">
    <location>
        <begin position="1"/>
        <end position="18"/>
    </location>
</feature>
<organism evidence="3 4">
    <name type="scientific">Marinoscillum luteum</name>
    <dbReference type="NCBI Taxonomy" id="861051"/>
    <lineage>
        <taxon>Bacteria</taxon>
        <taxon>Pseudomonadati</taxon>
        <taxon>Bacteroidota</taxon>
        <taxon>Cytophagia</taxon>
        <taxon>Cytophagales</taxon>
        <taxon>Reichenbachiellaceae</taxon>
        <taxon>Marinoscillum</taxon>
    </lineage>
</organism>
<feature type="chain" id="PRO_5045616719" evidence="1">
    <location>
        <begin position="19"/>
        <end position="215"/>
    </location>
</feature>
<accession>A0ABW7N9P8</accession>
<evidence type="ECO:0000313" key="3">
    <source>
        <dbReference type="EMBL" id="MFH6983780.1"/>
    </source>
</evidence>
<reference evidence="3 4" key="1">
    <citation type="journal article" date="2013" name="Int. J. Syst. Evol. Microbiol.">
        <title>Marinoscillum luteum sp. nov., isolated from marine sediment.</title>
        <authorList>
            <person name="Cha I.T."/>
            <person name="Park S.J."/>
            <person name="Kim S.J."/>
            <person name="Kim J.G."/>
            <person name="Jung M.Y."/>
            <person name="Shin K.S."/>
            <person name="Kwon K.K."/>
            <person name="Yang S.H."/>
            <person name="Seo Y.S."/>
            <person name="Rhee S.K."/>
        </authorList>
    </citation>
    <scope>NUCLEOTIDE SEQUENCE [LARGE SCALE GENOMIC DNA]</scope>
    <source>
        <strain evidence="3 4">KCTC 23939</strain>
    </source>
</reference>
<dbReference type="RefSeq" id="WP_395417320.1">
    <property type="nucleotide sequence ID" value="NZ_JBIPKE010000016.1"/>
</dbReference>
<protein>
    <submittedName>
        <fullName evidence="3">DUF4097 family beta strand repeat-containing protein</fullName>
    </submittedName>
</protein>
<comment type="caution">
    <text evidence="3">The sequence shown here is derived from an EMBL/GenBank/DDBJ whole genome shotgun (WGS) entry which is preliminary data.</text>
</comment>
<feature type="domain" description="DUF4097" evidence="2">
    <location>
        <begin position="120"/>
        <end position="212"/>
    </location>
</feature>
<keyword evidence="4" id="KW-1185">Reference proteome</keyword>
<proteinExistence type="predicted"/>